<dbReference type="PANTHER" id="PTHR43625">
    <property type="entry name" value="AFLATOXIN B1 ALDEHYDE REDUCTASE"/>
    <property type="match status" value="1"/>
</dbReference>
<dbReference type="PRINTS" id="PR00069">
    <property type="entry name" value="ALDKETRDTASE"/>
</dbReference>
<organism evidence="3 4">
    <name type="scientific">Apiospora aurea</name>
    <dbReference type="NCBI Taxonomy" id="335848"/>
    <lineage>
        <taxon>Eukaryota</taxon>
        <taxon>Fungi</taxon>
        <taxon>Dikarya</taxon>
        <taxon>Ascomycota</taxon>
        <taxon>Pezizomycotina</taxon>
        <taxon>Sordariomycetes</taxon>
        <taxon>Xylariomycetidae</taxon>
        <taxon>Amphisphaeriales</taxon>
        <taxon>Apiosporaceae</taxon>
        <taxon>Apiospora</taxon>
    </lineage>
</organism>
<dbReference type="EMBL" id="JAQQWE010000002">
    <property type="protein sequence ID" value="KAK7962919.1"/>
    <property type="molecule type" value="Genomic_DNA"/>
</dbReference>
<comment type="caution">
    <text evidence="3">The sequence shown here is derived from an EMBL/GenBank/DDBJ whole genome shotgun (WGS) entry which is preliminary data.</text>
</comment>
<sequence length="340" mass="37456">MTDKVLTRQIGRDGPFIPAVGFGLMGASLGYGATDSDETRLKLLDRAWELGCTNWDTADIYGDSEDVVGKWFKLHPERRADIFLATKFGLQDRGSEGIVVDSTPKYCETAVEQSLKRLGVDQIDLYYVHRVDPKVPIEKTVGAMKQLVDRGKVRYLGLSEVSSATLRRAHAIHPISAVQVEYNPWTLDIEQASGTHLLATARELGVAVVAYSPLGRGMLTGRYRSAADFDPDDFRRTMERFQGDNFGKNLALVDKFAEVARRKGCSPGQLVLAWLTAQSDNVFVIPGTKKIPYLEDNFGASRVTISGEEEKELRQLVEEAGVSGSRGSVFGSYVDTVGLE</sequence>
<dbReference type="Proteomes" id="UP001391051">
    <property type="component" value="Unassembled WGS sequence"/>
</dbReference>
<evidence type="ECO:0000259" key="2">
    <source>
        <dbReference type="Pfam" id="PF00248"/>
    </source>
</evidence>
<proteinExistence type="predicted"/>
<evidence type="ECO:0000313" key="3">
    <source>
        <dbReference type="EMBL" id="KAK7962919.1"/>
    </source>
</evidence>
<dbReference type="InterPro" id="IPR020471">
    <property type="entry name" value="AKR"/>
</dbReference>
<dbReference type="GeneID" id="92073028"/>
<evidence type="ECO:0000313" key="4">
    <source>
        <dbReference type="Proteomes" id="UP001391051"/>
    </source>
</evidence>
<feature type="domain" description="NADP-dependent oxidoreductase" evidence="2">
    <location>
        <begin position="20"/>
        <end position="317"/>
    </location>
</feature>
<accession>A0ABR1QSI3</accession>
<dbReference type="InterPro" id="IPR050791">
    <property type="entry name" value="Aldo-Keto_reductase"/>
</dbReference>
<reference evidence="3 4" key="1">
    <citation type="submission" date="2023-01" db="EMBL/GenBank/DDBJ databases">
        <title>Analysis of 21 Apiospora genomes using comparative genomics revels a genus with tremendous synthesis potential of carbohydrate active enzymes and secondary metabolites.</title>
        <authorList>
            <person name="Sorensen T."/>
        </authorList>
    </citation>
    <scope>NUCLEOTIDE SEQUENCE [LARGE SCALE GENOMIC DNA]</scope>
    <source>
        <strain evidence="3 4">CBS 24483</strain>
    </source>
</reference>
<dbReference type="SUPFAM" id="SSF51430">
    <property type="entry name" value="NAD(P)-linked oxidoreductase"/>
    <property type="match status" value="1"/>
</dbReference>
<keyword evidence="4" id="KW-1185">Reference proteome</keyword>
<protein>
    <recommendedName>
        <fullName evidence="2">NADP-dependent oxidoreductase domain-containing protein</fullName>
    </recommendedName>
</protein>
<evidence type="ECO:0000256" key="1">
    <source>
        <dbReference type="ARBA" id="ARBA00023002"/>
    </source>
</evidence>
<dbReference type="Gene3D" id="3.20.20.100">
    <property type="entry name" value="NADP-dependent oxidoreductase domain"/>
    <property type="match status" value="1"/>
</dbReference>
<gene>
    <name evidence="3" type="ORF">PG986_003744</name>
</gene>
<dbReference type="Pfam" id="PF00248">
    <property type="entry name" value="Aldo_ket_red"/>
    <property type="match status" value="1"/>
</dbReference>
<dbReference type="PANTHER" id="PTHR43625:SF40">
    <property type="entry name" value="ALDO-KETO REDUCTASE YAKC [NADP(+)]"/>
    <property type="match status" value="1"/>
</dbReference>
<dbReference type="RefSeq" id="XP_066705030.1">
    <property type="nucleotide sequence ID" value="XM_066839966.1"/>
</dbReference>
<dbReference type="InterPro" id="IPR023210">
    <property type="entry name" value="NADP_OxRdtase_dom"/>
</dbReference>
<dbReference type="InterPro" id="IPR036812">
    <property type="entry name" value="NAD(P)_OxRdtase_dom_sf"/>
</dbReference>
<keyword evidence="1" id="KW-0560">Oxidoreductase</keyword>
<name>A0ABR1QSI3_9PEZI</name>